<dbReference type="InterPro" id="IPR000640">
    <property type="entry name" value="EFG_V-like"/>
</dbReference>
<feature type="binding site" evidence="8">
    <location>
        <begin position="85"/>
        <end position="89"/>
    </location>
    <ligand>
        <name>GTP</name>
        <dbReference type="ChEBI" id="CHEBI:37565"/>
    </ligand>
</feature>
<comment type="catalytic activity">
    <reaction evidence="8">
        <text>GTP + H2O = GDP + phosphate + H(+)</text>
        <dbReference type="Rhea" id="RHEA:19669"/>
        <dbReference type="ChEBI" id="CHEBI:15377"/>
        <dbReference type="ChEBI" id="CHEBI:15378"/>
        <dbReference type="ChEBI" id="CHEBI:37565"/>
        <dbReference type="ChEBI" id="CHEBI:43474"/>
        <dbReference type="ChEBI" id="CHEBI:58189"/>
        <dbReference type="EC" id="3.6.5.n1"/>
    </reaction>
</comment>
<organism evidence="10">
    <name type="scientific">Arcella intermedia</name>
    <dbReference type="NCBI Taxonomy" id="1963864"/>
    <lineage>
        <taxon>Eukaryota</taxon>
        <taxon>Amoebozoa</taxon>
        <taxon>Tubulinea</taxon>
        <taxon>Elardia</taxon>
        <taxon>Arcellinida</taxon>
        <taxon>Sphaerothecina</taxon>
        <taxon>Arcellidae</taxon>
        <taxon>Arcella</taxon>
    </lineage>
</organism>
<dbReference type="CDD" id="cd03699">
    <property type="entry name" value="EF4_II"/>
    <property type="match status" value="1"/>
</dbReference>
<keyword evidence="2 8" id="KW-0547">Nucleotide-binding</keyword>
<evidence type="ECO:0000256" key="5">
    <source>
        <dbReference type="ARBA" id="ARBA00023128"/>
    </source>
</evidence>
<protein>
    <recommendedName>
        <fullName evidence="8">Translation factor GUF1 homolog, mitochondrial</fullName>
        <ecNumber evidence="8">3.6.5.n1</ecNumber>
    </recommendedName>
    <alternativeName>
        <fullName evidence="8">Elongation factor 4 homolog</fullName>
        <shortName evidence="8">EF-4</shortName>
    </alternativeName>
    <alternativeName>
        <fullName evidence="8">GTPase GUF1 homolog</fullName>
    </alternativeName>
    <alternativeName>
        <fullName evidence="8">Ribosomal back-translocase</fullName>
    </alternativeName>
</protein>
<evidence type="ECO:0000256" key="7">
    <source>
        <dbReference type="ARBA" id="ARBA00023136"/>
    </source>
</evidence>
<dbReference type="FunFam" id="3.30.70.870:FF:000004">
    <property type="entry name" value="Translation factor GUF1, mitochondrial"/>
    <property type="match status" value="1"/>
</dbReference>
<dbReference type="CDD" id="cd01890">
    <property type="entry name" value="LepA"/>
    <property type="match status" value="1"/>
</dbReference>
<dbReference type="SUPFAM" id="SSF50447">
    <property type="entry name" value="Translation proteins"/>
    <property type="match status" value="1"/>
</dbReference>
<dbReference type="NCBIfam" id="TIGR01393">
    <property type="entry name" value="lepA"/>
    <property type="match status" value="1"/>
</dbReference>
<dbReference type="InterPro" id="IPR013842">
    <property type="entry name" value="LepA_CTD"/>
</dbReference>
<dbReference type="NCBIfam" id="TIGR00231">
    <property type="entry name" value="small_GTP"/>
    <property type="match status" value="1"/>
</dbReference>
<sequence>MDIDMSTYHPELIRNFSIVSHIDHGKTTLSTKLLEETGSLHSDNLNPTYLDKLAVEQERGITVKAQTASMFYQYKDKTYLLNLIDTPGHVDFSYEVSRSLKACEGAVLLVDASRGIQAQTMANFWLAFEADLQIVPCVNKIDMKNAQTTLVMKQMVDVFGVDKDAILQISAKNGIGIHTLLNSIIEQIRPPSNSNPDGLFKGLLFDSWYGNEWSGVICLVKVVEGSIKIGDEIRSAYSKKFYAVSDVGIMYPEMKSSGALYPGQVGYICCGMKSTQEALVGDTLCASKYQDLVPFPGFKIPKAMVFGGIYPANESDFTALDEAIHKLKLTDPSVVIQKDSNDVLGLGFRCGFLGLLHMDVFSQRLRQEYGTSVITTAPTVTFRVKVSGDDFVDVSSPSEWPEAGNIVATEEPVLNATIVTPKQYMGDIVKLVQDKRGSGQDVTFLDEERVVIKFVIPLAEVITEFYDKLKTVSSGYATFDYEIGGFQAAPMVKITILLNGDPVGPLSLITHRDKAYEQGRDLVARLKQVLKKQQFELAIQAAIGKKVIARETLKGFRKDVTAKCYGGDMTRKRKLLDRQKEGKKRMKQIGSVHIPQEAFLTLLKV</sequence>
<evidence type="ECO:0000256" key="2">
    <source>
        <dbReference type="ARBA" id="ARBA00022741"/>
    </source>
</evidence>
<dbReference type="InterPro" id="IPR031157">
    <property type="entry name" value="G_TR_CS"/>
</dbReference>
<dbReference type="Gene3D" id="3.30.70.2570">
    <property type="entry name" value="Elongation factor 4, C-terminal domain"/>
    <property type="match status" value="1"/>
</dbReference>
<dbReference type="InterPro" id="IPR035647">
    <property type="entry name" value="EFG_III/V"/>
</dbReference>
<accession>A0A6B2L0F9</accession>
<dbReference type="InterPro" id="IPR000795">
    <property type="entry name" value="T_Tr_GTP-bd_dom"/>
</dbReference>
<dbReference type="SUPFAM" id="SSF52540">
    <property type="entry name" value="P-loop containing nucleoside triphosphate hydrolases"/>
    <property type="match status" value="1"/>
</dbReference>
<dbReference type="CDD" id="cd16260">
    <property type="entry name" value="EF4_III"/>
    <property type="match status" value="1"/>
</dbReference>
<keyword evidence="8" id="KW-0648">Protein biosynthesis</keyword>
<dbReference type="PROSITE" id="PS00301">
    <property type="entry name" value="G_TR_1"/>
    <property type="match status" value="1"/>
</dbReference>
<dbReference type="PRINTS" id="PR00315">
    <property type="entry name" value="ELONGATNFCT"/>
</dbReference>
<evidence type="ECO:0000256" key="6">
    <source>
        <dbReference type="ARBA" id="ARBA00023134"/>
    </source>
</evidence>
<proteinExistence type="inferred from homology"/>
<feature type="binding site" evidence="8">
    <location>
        <begin position="20"/>
        <end position="27"/>
    </location>
    <ligand>
        <name>GTP</name>
        <dbReference type="ChEBI" id="CHEBI:37565"/>
    </ligand>
</feature>
<comment type="similarity">
    <text evidence="8">Belongs to the GTP-binding elongation factor family. LepA subfamily.</text>
</comment>
<dbReference type="Gene3D" id="2.40.30.10">
    <property type="entry name" value="Translation factors"/>
    <property type="match status" value="1"/>
</dbReference>
<reference evidence="10" key="1">
    <citation type="journal article" date="2020" name="J. Eukaryot. Microbiol.">
        <title>De novo Sequencing, Assembly and Annotation of the Transcriptome for the Free-Living Testate Amoeba Arcella intermedia.</title>
        <authorList>
            <person name="Ribeiro G.M."/>
            <person name="Porfirio-Sousa A.L."/>
            <person name="Maurer-Alcala X.X."/>
            <person name="Katz L.A."/>
            <person name="Lahr D.J.G."/>
        </authorList>
    </citation>
    <scope>NUCLEOTIDE SEQUENCE</scope>
</reference>
<dbReference type="PANTHER" id="PTHR43512:SF7">
    <property type="entry name" value="TRANSLATION FACTOR GUF1, MITOCHONDRIAL"/>
    <property type="match status" value="1"/>
</dbReference>
<evidence type="ECO:0000256" key="8">
    <source>
        <dbReference type="HAMAP-Rule" id="MF_03137"/>
    </source>
</evidence>
<dbReference type="AlphaFoldDB" id="A0A6B2L0F9"/>
<dbReference type="Pfam" id="PF00679">
    <property type="entry name" value="EFG_C"/>
    <property type="match status" value="1"/>
</dbReference>
<keyword evidence="3 8" id="KW-0999">Mitochondrion inner membrane</keyword>
<dbReference type="PANTHER" id="PTHR43512">
    <property type="entry name" value="TRANSLATION FACTOR GUF1-RELATED"/>
    <property type="match status" value="1"/>
</dbReference>
<comment type="subcellular location">
    <subcellularLocation>
        <location evidence="8">Mitochondrion inner membrane</location>
        <topology evidence="8">Peripheral membrane protein</topology>
        <orientation evidence="8">Matrix side</orientation>
    </subcellularLocation>
</comment>
<dbReference type="GO" id="GO:0006412">
    <property type="term" value="P:translation"/>
    <property type="evidence" value="ECO:0007669"/>
    <property type="project" value="UniProtKB-KW"/>
</dbReference>
<dbReference type="Pfam" id="PF00009">
    <property type="entry name" value="GTP_EFTU"/>
    <property type="match status" value="1"/>
</dbReference>
<dbReference type="Gene3D" id="3.40.50.300">
    <property type="entry name" value="P-loop containing nucleotide triphosphate hydrolases"/>
    <property type="match status" value="1"/>
</dbReference>
<evidence type="ECO:0000256" key="4">
    <source>
        <dbReference type="ARBA" id="ARBA00022801"/>
    </source>
</evidence>
<dbReference type="GO" id="GO:0003924">
    <property type="term" value="F:GTPase activity"/>
    <property type="evidence" value="ECO:0007669"/>
    <property type="project" value="UniProtKB-UniRule"/>
</dbReference>
<dbReference type="EC" id="3.6.5.n1" evidence="8"/>
<comment type="similarity">
    <text evidence="1">Belongs to the TRAFAC class translation factor GTPase superfamily. Classic translation factor GTPase family. LepA subfamily.</text>
</comment>
<dbReference type="PROSITE" id="PS51722">
    <property type="entry name" value="G_TR_2"/>
    <property type="match status" value="1"/>
</dbReference>
<evidence type="ECO:0000259" key="9">
    <source>
        <dbReference type="PROSITE" id="PS51722"/>
    </source>
</evidence>
<dbReference type="InterPro" id="IPR038363">
    <property type="entry name" value="LepA_C_sf"/>
</dbReference>
<dbReference type="HAMAP" id="MF_00071">
    <property type="entry name" value="LepA"/>
    <property type="match status" value="1"/>
</dbReference>
<dbReference type="Gene3D" id="3.30.70.870">
    <property type="entry name" value="Elongation Factor G (Translational Gtpase), domain 3"/>
    <property type="match status" value="1"/>
</dbReference>
<dbReference type="GO" id="GO:0045727">
    <property type="term" value="P:positive regulation of translation"/>
    <property type="evidence" value="ECO:0007669"/>
    <property type="project" value="UniProtKB-UniRule"/>
</dbReference>
<dbReference type="InterPro" id="IPR004161">
    <property type="entry name" value="EFTu-like_2"/>
</dbReference>
<dbReference type="InterPro" id="IPR005225">
    <property type="entry name" value="Small_GTP-bd"/>
</dbReference>
<dbReference type="FunFam" id="2.40.30.10:FF:000015">
    <property type="entry name" value="Translation factor GUF1, mitochondrial"/>
    <property type="match status" value="1"/>
</dbReference>
<feature type="binding site" evidence="8">
    <location>
        <begin position="139"/>
        <end position="142"/>
    </location>
    <ligand>
        <name>GTP</name>
        <dbReference type="ChEBI" id="CHEBI:37565"/>
    </ligand>
</feature>
<name>A0A6B2L0F9_9EUKA</name>
<dbReference type="FunFam" id="3.40.50.300:FF:000078">
    <property type="entry name" value="Elongation factor 4"/>
    <property type="match status" value="1"/>
</dbReference>
<comment type="function">
    <text evidence="8">Promotes mitochondrial protein synthesis. May act as a fidelity factor of the translation reaction, by catalyzing a one-codon backward translocation of tRNAs on improperly translocated ribosomes. Binds to mitochondrial ribosomes in a GTP-dependent manner.</text>
</comment>
<dbReference type="GO" id="GO:0005743">
    <property type="term" value="C:mitochondrial inner membrane"/>
    <property type="evidence" value="ECO:0007669"/>
    <property type="project" value="UniProtKB-SubCell"/>
</dbReference>
<dbReference type="GO" id="GO:0005525">
    <property type="term" value="F:GTP binding"/>
    <property type="evidence" value="ECO:0007669"/>
    <property type="project" value="UniProtKB-UniRule"/>
</dbReference>
<dbReference type="GO" id="GO:0097177">
    <property type="term" value="F:mitochondrial ribosome binding"/>
    <property type="evidence" value="ECO:0007669"/>
    <property type="project" value="TreeGrafter"/>
</dbReference>
<dbReference type="Pfam" id="PF03144">
    <property type="entry name" value="GTP_EFTU_D2"/>
    <property type="match status" value="1"/>
</dbReference>
<dbReference type="CDD" id="cd03709">
    <property type="entry name" value="lepA_C"/>
    <property type="match status" value="1"/>
</dbReference>
<dbReference type="EMBL" id="GIBP01001379">
    <property type="protein sequence ID" value="NDV30348.1"/>
    <property type="molecule type" value="Transcribed_RNA"/>
</dbReference>
<keyword evidence="5 8" id="KW-0496">Mitochondrion</keyword>
<keyword evidence="6 8" id="KW-0342">GTP-binding</keyword>
<evidence type="ECO:0000256" key="3">
    <source>
        <dbReference type="ARBA" id="ARBA00022792"/>
    </source>
</evidence>
<dbReference type="Gene3D" id="3.30.70.240">
    <property type="match status" value="1"/>
</dbReference>
<dbReference type="FunFam" id="3.30.70.2570:FF:000001">
    <property type="entry name" value="Translation factor GUF1, mitochondrial"/>
    <property type="match status" value="1"/>
</dbReference>
<keyword evidence="4 8" id="KW-0378">Hydrolase</keyword>
<dbReference type="SMART" id="SM00838">
    <property type="entry name" value="EFG_C"/>
    <property type="match status" value="1"/>
</dbReference>
<evidence type="ECO:0000256" key="1">
    <source>
        <dbReference type="ARBA" id="ARBA00005454"/>
    </source>
</evidence>
<feature type="domain" description="Tr-type G" evidence="9">
    <location>
        <begin position="11"/>
        <end position="192"/>
    </location>
</feature>
<dbReference type="Pfam" id="PF06421">
    <property type="entry name" value="LepA_C"/>
    <property type="match status" value="1"/>
</dbReference>
<dbReference type="InterPro" id="IPR027417">
    <property type="entry name" value="P-loop_NTPase"/>
</dbReference>
<dbReference type="InterPro" id="IPR035654">
    <property type="entry name" value="LepA_IV"/>
</dbReference>
<dbReference type="GO" id="GO:0005759">
    <property type="term" value="C:mitochondrial matrix"/>
    <property type="evidence" value="ECO:0007669"/>
    <property type="project" value="UniProtKB-UniRule"/>
</dbReference>
<dbReference type="InterPro" id="IPR009000">
    <property type="entry name" value="Transl_B-barrel_sf"/>
</dbReference>
<dbReference type="InterPro" id="IPR006297">
    <property type="entry name" value="EF-4"/>
</dbReference>
<keyword evidence="7 8" id="KW-0472">Membrane</keyword>
<dbReference type="FunFam" id="3.30.70.240:FF:000007">
    <property type="entry name" value="Translation factor GUF1, mitochondrial"/>
    <property type="match status" value="1"/>
</dbReference>
<dbReference type="SUPFAM" id="SSF54980">
    <property type="entry name" value="EF-G C-terminal domain-like"/>
    <property type="match status" value="2"/>
</dbReference>
<evidence type="ECO:0000313" key="10">
    <source>
        <dbReference type="EMBL" id="NDV30348.1"/>
    </source>
</evidence>